<gene>
    <name evidence="2" type="ORF">CURHAP_LOCUS30412</name>
</gene>
<dbReference type="AlphaFoldDB" id="A0A6J5UU60"/>
<dbReference type="EMBL" id="CAEKDK010000004">
    <property type="protein sequence ID" value="CAB4278725.1"/>
    <property type="molecule type" value="Genomic_DNA"/>
</dbReference>
<evidence type="ECO:0000256" key="1">
    <source>
        <dbReference type="SAM" id="MobiDB-lite"/>
    </source>
</evidence>
<evidence type="ECO:0000313" key="3">
    <source>
        <dbReference type="Proteomes" id="UP000507222"/>
    </source>
</evidence>
<evidence type="ECO:0000313" key="2">
    <source>
        <dbReference type="EMBL" id="CAB4278725.1"/>
    </source>
</evidence>
<proteinExistence type="predicted"/>
<feature type="region of interest" description="Disordered" evidence="1">
    <location>
        <begin position="58"/>
        <end position="81"/>
    </location>
</feature>
<reference evidence="2 3" key="1">
    <citation type="submission" date="2020-05" db="EMBL/GenBank/DDBJ databases">
        <authorList>
            <person name="Campoy J."/>
            <person name="Schneeberger K."/>
            <person name="Spophaly S."/>
        </authorList>
    </citation>
    <scope>NUCLEOTIDE SEQUENCE [LARGE SCALE GENOMIC DNA]</scope>
    <source>
        <strain evidence="2">PruArmRojPasFocal</strain>
    </source>
</reference>
<protein>
    <submittedName>
        <fullName evidence="2">Uncharacterized protein</fullName>
    </submittedName>
</protein>
<sequence>MSPGNRSGWDIWGRINWEIRGFTTACRDLKVVVRLIGQWLERGLGSVVGIGAEEEPSVVEVTSSSEERKGDENVEGDLDAEAKVDARKDVEDLDSARVDLDGVPVRVSTARSVGGASCSYRQGLPMHPYFYEEGSGRWIQCRRI</sequence>
<accession>A0A6J5UU60</accession>
<name>A0A6J5UU60_PRUAR</name>
<dbReference type="Proteomes" id="UP000507222">
    <property type="component" value="Unassembled WGS sequence"/>
</dbReference>
<organism evidence="2 3">
    <name type="scientific">Prunus armeniaca</name>
    <name type="common">Apricot</name>
    <name type="synonym">Armeniaca vulgaris</name>
    <dbReference type="NCBI Taxonomy" id="36596"/>
    <lineage>
        <taxon>Eukaryota</taxon>
        <taxon>Viridiplantae</taxon>
        <taxon>Streptophyta</taxon>
        <taxon>Embryophyta</taxon>
        <taxon>Tracheophyta</taxon>
        <taxon>Spermatophyta</taxon>
        <taxon>Magnoliopsida</taxon>
        <taxon>eudicotyledons</taxon>
        <taxon>Gunneridae</taxon>
        <taxon>Pentapetalae</taxon>
        <taxon>rosids</taxon>
        <taxon>fabids</taxon>
        <taxon>Rosales</taxon>
        <taxon>Rosaceae</taxon>
        <taxon>Amygdaloideae</taxon>
        <taxon>Amygdaleae</taxon>
        <taxon>Prunus</taxon>
    </lineage>
</organism>